<dbReference type="InterPro" id="IPR014756">
    <property type="entry name" value="Ig_E-set"/>
</dbReference>
<dbReference type="PIRSF" id="PIRSF006281">
    <property type="entry name" value="MdoG"/>
    <property type="match status" value="1"/>
</dbReference>
<evidence type="ECO:0000256" key="4">
    <source>
        <dbReference type="ARBA" id="ARBA00022729"/>
    </source>
</evidence>
<evidence type="ECO:0000256" key="3">
    <source>
        <dbReference type="ARBA" id="ARBA00009284"/>
    </source>
</evidence>
<gene>
    <name evidence="7" type="ORF">HLB35_07060</name>
</gene>
<dbReference type="GO" id="GO:0051274">
    <property type="term" value="P:beta-glucan biosynthetic process"/>
    <property type="evidence" value="ECO:0007669"/>
    <property type="project" value="TreeGrafter"/>
</dbReference>
<dbReference type="PANTHER" id="PTHR30504:SF2">
    <property type="entry name" value="GLUCANS BIOSYNTHESIS PROTEIN G"/>
    <property type="match status" value="1"/>
</dbReference>
<dbReference type="EMBL" id="JABFHI010000002">
    <property type="protein sequence ID" value="NOG31588.1"/>
    <property type="molecule type" value="Genomic_DNA"/>
</dbReference>
<dbReference type="PANTHER" id="PTHR30504">
    <property type="entry name" value="GLUCANS BIOSYNTHESIS PROTEIN"/>
    <property type="match status" value="1"/>
</dbReference>
<keyword evidence="4" id="KW-0732">Signal</keyword>
<dbReference type="Gene3D" id="2.70.98.10">
    <property type="match status" value="1"/>
</dbReference>
<dbReference type="Gene3D" id="2.60.40.10">
    <property type="entry name" value="Immunoglobulins"/>
    <property type="match status" value="1"/>
</dbReference>
<comment type="similarity">
    <text evidence="3">Belongs to the OpgD/OpgG family.</text>
</comment>
<dbReference type="FunFam" id="2.70.98.10:FF:000001">
    <property type="entry name" value="Glucans biosynthesis protein G"/>
    <property type="match status" value="1"/>
</dbReference>
<accession>A0A7Y3XAR7</accession>
<keyword evidence="5" id="KW-0574">Periplasm</keyword>
<reference evidence="7 8" key="2">
    <citation type="submission" date="2020-06" db="EMBL/GenBank/DDBJ databases">
        <title>Halomonas songnenensis sp. nov., a moderately halophilic bacterium isolated from saline and alkaline soils.</title>
        <authorList>
            <person name="Jiang J."/>
            <person name="Pan Y."/>
        </authorList>
    </citation>
    <scope>NUCLEOTIDE SEQUENCE [LARGE SCALE GENOMIC DNA]</scope>
    <source>
        <strain evidence="7 8">TBZ9</strain>
    </source>
</reference>
<dbReference type="SUPFAM" id="SSF81296">
    <property type="entry name" value="E set domains"/>
    <property type="match status" value="1"/>
</dbReference>
<dbReference type="AlphaFoldDB" id="A0A7Y3XAR7"/>
<dbReference type="InterPro" id="IPR013783">
    <property type="entry name" value="Ig-like_fold"/>
</dbReference>
<dbReference type="UniPathway" id="UPA00637"/>
<comment type="caution">
    <text evidence="7">The sequence shown here is derived from an EMBL/GenBank/DDBJ whole genome shotgun (WGS) entry which is preliminary data.</text>
</comment>
<feature type="domain" description="Glucan biosynthesis periplasmic MdoG C-terminal" evidence="6">
    <location>
        <begin position="26"/>
        <end position="499"/>
    </location>
</feature>
<dbReference type="InterPro" id="IPR011013">
    <property type="entry name" value="Gal_mutarotase_sf_dom"/>
</dbReference>
<dbReference type="Pfam" id="PF04349">
    <property type="entry name" value="MdoG"/>
    <property type="match status" value="1"/>
</dbReference>
<comment type="pathway">
    <text evidence="2">Glycan metabolism; osmoregulated periplasmic glucan (OPG) biosynthesis.</text>
</comment>
<sequence>MLALLALLSTQALAAPTPAVQQQWYQELAERAQELADQPFSRPADSLPDALRDINYDTYRQIRFNPAQAYWQDDSRFSLQLFHSGFLFQHPVELHLVEEGNATPLTFKQSDFIYEGAAQTLEEQELSAAGHAGFRVHYPLNTQAYADEFAVFLGASYFRLVGRDQAYGLSTRGIAVDTALPQGEEFPAFRAFWLFKPDADDLSVHIMALLDGPSLTGAYHFELTPGHSTQMRVKASLFAREDVEKLGIAPLTSMFTHGDISGPGKDDFRPNVHDSQGLLIHTGAQEWIWRPLNNPASLQVSAFVDDNPKGFGLMQRERDFDHYLDLEAQYHRRPSQWVEPLEDWGPGHVELVEIPTPDETHDNIVAYWVADTPFLAGQSRQLDYRTQTLHHAPDSHSLAKVVRSRQGDAGVPGEADSASAGQRQWIVDFDGGELATLNADHPIKLRLQTQQKEAVTLAQVKALPDQQWRATFRVAETTQPVDIRLALMLEGRIISETWNQIISPAKVVSAPDA</sequence>
<evidence type="ECO:0000256" key="2">
    <source>
        <dbReference type="ARBA" id="ARBA00005001"/>
    </source>
</evidence>
<dbReference type="GO" id="GO:0003824">
    <property type="term" value="F:catalytic activity"/>
    <property type="evidence" value="ECO:0007669"/>
    <property type="project" value="InterPro"/>
</dbReference>
<evidence type="ECO:0000259" key="6">
    <source>
        <dbReference type="Pfam" id="PF04349"/>
    </source>
</evidence>
<protein>
    <submittedName>
        <fullName evidence="7">Glucan biosynthesis protein G</fullName>
    </submittedName>
</protein>
<evidence type="ECO:0000313" key="7">
    <source>
        <dbReference type="EMBL" id="NOG31588.1"/>
    </source>
</evidence>
<dbReference type="GO" id="GO:0030288">
    <property type="term" value="C:outer membrane-bounded periplasmic space"/>
    <property type="evidence" value="ECO:0007669"/>
    <property type="project" value="TreeGrafter"/>
</dbReference>
<dbReference type="SUPFAM" id="SSF74650">
    <property type="entry name" value="Galactose mutarotase-like"/>
    <property type="match status" value="1"/>
</dbReference>
<keyword evidence="8" id="KW-1185">Reference proteome</keyword>
<name>A0A7Y3XAR7_9GAMM</name>
<dbReference type="InterPro" id="IPR007444">
    <property type="entry name" value="Glucan_biosyn_MdoG_C"/>
</dbReference>
<evidence type="ECO:0000256" key="5">
    <source>
        <dbReference type="ARBA" id="ARBA00022764"/>
    </source>
</evidence>
<evidence type="ECO:0000256" key="1">
    <source>
        <dbReference type="ARBA" id="ARBA00004418"/>
    </source>
</evidence>
<comment type="subcellular location">
    <subcellularLocation>
        <location evidence="1">Periplasm</location>
    </subcellularLocation>
</comment>
<dbReference type="InterPro" id="IPR014438">
    <property type="entry name" value="Glucan_biosyn_MdoG/MdoD"/>
</dbReference>
<evidence type="ECO:0000313" key="8">
    <source>
        <dbReference type="Proteomes" id="UP000588806"/>
    </source>
</evidence>
<dbReference type="Proteomes" id="UP000588806">
    <property type="component" value="Unassembled WGS sequence"/>
</dbReference>
<organism evidence="7 8">
    <name type="scientific">Vreelandella azerica</name>
    <dbReference type="NCBI Taxonomy" id="2732867"/>
    <lineage>
        <taxon>Bacteria</taxon>
        <taxon>Pseudomonadati</taxon>
        <taxon>Pseudomonadota</taxon>
        <taxon>Gammaproteobacteria</taxon>
        <taxon>Oceanospirillales</taxon>
        <taxon>Halomonadaceae</taxon>
        <taxon>Vreelandella</taxon>
    </lineage>
</organism>
<proteinExistence type="inferred from homology"/>
<dbReference type="InterPro" id="IPR014718">
    <property type="entry name" value="GH-type_carb-bd"/>
</dbReference>
<dbReference type="GO" id="GO:0030246">
    <property type="term" value="F:carbohydrate binding"/>
    <property type="evidence" value="ECO:0007669"/>
    <property type="project" value="InterPro"/>
</dbReference>
<reference evidence="7 8" key="1">
    <citation type="submission" date="2020-05" db="EMBL/GenBank/DDBJ databases">
        <authorList>
            <person name="Ruan W."/>
            <person name="Jeon C.O."/>
            <person name="Chun B.H."/>
        </authorList>
    </citation>
    <scope>NUCLEOTIDE SEQUENCE [LARGE SCALE GENOMIC DNA]</scope>
    <source>
        <strain evidence="7 8">TBZ9</strain>
    </source>
</reference>